<organism evidence="1 2">
    <name type="scientific">Mollisia scopiformis</name>
    <name type="common">Conifer needle endophyte fungus</name>
    <name type="synonym">Phialocephala scopiformis</name>
    <dbReference type="NCBI Taxonomy" id="149040"/>
    <lineage>
        <taxon>Eukaryota</taxon>
        <taxon>Fungi</taxon>
        <taxon>Dikarya</taxon>
        <taxon>Ascomycota</taxon>
        <taxon>Pezizomycotina</taxon>
        <taxon>Leotiomycetes</taxon>
        <taxon>Helotiales</taxon>
        <taxon>Mollisiaceae</taxon>
        <taxon>Mollisia</taxon>
    </lineage>
</organism>
<proteinExistence type="predicted"/>
<dbReference type="EMBL" id="KQ947404">
    <property type="protein sequence ID" value="KUJ23927.1"/>
    <property type="molecule type" value="Genomic_DNA"/>
</dbReference>
<dbReference type="PANTHER" id="PTHR42749">
    <property type="entry name" value="CELL SHAPE-DETERMINING PROTEIN MREB"/>
    <property type="match status" value="1"/>
</dbReference>
<dbReference type="RefSeq" id="XP_018078282.1">
    <property type="nucleotide sequence ID" value="XM_018212663.1"/>
</dbReference>
<reference evidence="1 2" key="1">
    <citation type="submission" date="2015-10" db="EMBL/GenBank/DDBJ databases">
        <title>Full genome of DAOMC 229536 Phialocephala scopiformis, a fungal endophyte of spruce producing the potent anti-insectan compound rugulosin.</title>
        <authorList>
            <consortium name="DOE Joint Genome Institute"/>
            <person name="Walker A.K."/>
            <person name="Frasz S.L."/>
            <person name="Seifert K.A."/>
            <person name="Miller J.D."/>
            <person name="Mondo S.J."/>
            <person name="Labutti K."/>
            <person name="Lipzen A."/>
            <person name="Dockter R."/>
            <person name="Kennedy M."/>
            <person name="Grigoriev I.V."/>
            <person name="Spatafora J.W."/>
        </authorList>
    </citation>
    <scope>NUCLEOTIDE SEQUENCE [LARGE SCALE GENOMIC DNA]</scope>
    <source>
        <strain evidence="1 2">CBS 120377</strain>
    </source>
</reference>
<dbReference type="CDD" id="cd10170">
    <property type="entry name" value="ASKHA_NBD_HSP70"/>
    <property type="match status" value="1"/>
</dbReference>
<dbReference type="KEGG" id="psco:LY89DRAFT_662708"/>
<dbReference type="STRING" id="149040.A0A194XW32"/>
<dbReference type="PANTHER" id="PTHR42749:SF1">
    <property type="entry name" value="CELL SHAPE-DETERMINING PROTEIN MREB"/>
    <property type="match status" value="1"/>
</dbReference>
<dbReference type="OrthoDB" id="2394218at2759"/>
<name>A0A194XW32_MOLSC</name>
<dbReference type="InterPro" id="IPR043129">
    <property type="entry name" value="ATPase_NBD"/>
</dbReference>
<accession>A0A194XW32</accession>
<dbReference type="InParanoid" id="A0A194XW32"/>
<dbReference type="Proteomes" id="UP000070700">
    <property type="component" value="Unassembled WGS sequence"/>
</dbReference>
<evidence type="ECO:0000313" key="2">
    <source>
        <dbReference type="Proteomes" id="UP000070700"/>
    </source>
</evidence>
<sequence length="534" mass="61006">MDHLGGPLSQPLLTPKNVIVGIEIGMTCTGVAVWSDLCPMLNVIQKWPMRPGSRPTVVNKVPTKVAYEAGKASIDSWGFGCPEVDKIGPAMAVKDLFKFLLDRDYFRKEFEGNFDAAPGTVDDVALWYGDFLRALHEHIVHCLEDGWNVDLELTKVEYNFSIPTPWADNDKLIEMFRDIVEEVGFAHGNESVVMQLTEAEASAVFTVKQHKFRFKDMGAMQVVKVTDEAVQLDNLDQPKALPVGSLNIDDLFERYATRILDRLRLTYPHLPQHRAHQIMRNSFQVVKHAFGTPAALPISRFEVSVPPEGPEDPGEPQLLERIELTHEELKAMFDEQLVKIFEFIDNEIAYLKWYIPDKNLSYLILNGEFCSSRYVQDEIARRYNEVKTLFPLHPEDGPLTVCKGLVIDRLQKRAQELLDTSCQRSEPRRPYRSLFQEIFDEKNDAQFFKIGQLRWNKPIRNRNIEVCPSGNDSSCGGKLHELIDDDAAAKDWYLGSRCCTTPYHSSKVYLRPHSEMNSMASIDWRPSSRDDTKP</sequence>
<gene>
    <name evidence="1" type="ORF">LY89DRAFT_662708</name>
</gene>
<keyword evidence="2" id="KW-1185">Reference proteome</keyword>
<dbReference type="GeneID" id="28822389"/>
<protein>
    <submittedName>
        <fullName evidence="1">Uncharacterized protein</fullName>
    </submittedName>
</protein>
<dbReference type="SUPFAM" id="SSF53067">
    <property type="entry name" value="Actin-like ATPase domain"/>
    <property type="match status" value="1"/>
</dbReference>
<dbReference type="AlphaFoldDB" id="A0A194XW32"/>
<evidence type="ECO:0000313" key="1">
    <source>
        <dbReference type="EMBL" id="KUJ23927.1"/>
    </source>
</evidence>